<gene>
    <name evidence="4" type="ORF">GGX14DRAFT_481256</name>
</gene>
<dbReference type="Gene3D" id="1.10.510.10">
    <property type="entry name" value="Transferase(Phosphotransferase) domain 1"/>
    <property type="match status" value="1"/>
</dbReference>
<organism evidence="4 5">
    <name type="scientific">Mycena pura</name>
    <dbReference type="NCBI Taxonomy" id="153505"/>
    <lineage>
        <taxon>Eukaryota</taxon>
        <taxon>Fungi</taxon>
        <taxon>Dikarya</taxon>
        <taxon>Basidiomycota</taxon>
        <taxon>Agaricomycotina</taxon>
        <taxon>Agaricomycetes</taxon>
        <taxon>Agaricomycetidae</taxon>
        <taxon>Agaricales</taxon>
        <taxon>Marasmiineae</taxon>
        <taxon>Mycenaceae</taxon>
        <taxon>Mycena</taxon>
    </lineage>
</organism>
<protein>
    <submittedName>
        <fullName evidence="4">Kinase-like domain-containing protein</fullName>
    </submittedName>
</protein>
<dbReference type="InterPro" id="IPR050167">
    <property type="entry name" value="Ser_Thr_protein_kinase"/>
</dbReference>
<dbReference type="AlphaFoldDB" id="A0AAD6UP21"/>
<dbReference type="InterPro" id="IPR011009">
    <property type="entry name" value="Kinase-like_dom_sf"/>
</dbReference>
<proteinExistence type="predicted"/>
<evidence type="ECO:0000313" key="5">
    <source>
        <dbReference type="Proteomes" id="UP001219525"/>
    </source>
</evidence>
<dbReference type="PANTHER" id="PTHR23257">
    <property type="entry name" value="SERINE-THREONINE PROTEIN KINASE"/>
    <property type="match status" value="1"/>
</dbReference>
<keyword evidence="1" id="KW-0547">Nucleotide-binding</keyword>
<feature type="binding site" evidence="1">
    <location>
        <position position="234"/>
    </location>
    <ligand>
        <name>ATP</name>
        <dbReference type="ChEBI" id="CHEBI:30616"/>
    </ligand>
</feature>
<keyword evidence="4" id="KW-0808">Transferase</keyword>
<keyword evidence="1" id="KW-0067">ATP-binding</keyword>
<evidence type="ECO:0000256" key="1">
    <source>
        <dbReference type="PROSITE-ProRule" id="PRU10141"/>
    </source>
</evidence>
<dbReference type="Pfam" id="PF07714">
    <property type="entry name" value="PK_Tyr_Ser-Thr"/>
    <property type="match status" value="1"/>
</dbReference>
<dbReference type="InterPro" id="IPR001245">
    <property type="entry name" value="Ser-Thr/Tyr_kinase_cat_dom"/>
</dbReference>
<comment type="caution">
    <text evidence="4">The sequence shown here is derived from an EMBL/GenBank/DDBJ whole genome shotgun (WGS) entry which is preliminary data.</text>
</comment>
<evidence type="ECO:0000259" key="3">
    <source>
        <dbReference type="PROSITE" id="PS50011"/>
    </source>
</evidence>
<dbReference type="GO" id="GO:0004672">
    <property type="term" value="F:protein kinase activity"/>
    <property type="evidence" value="ECO:0007669"/>
    <property type="project" value="InterPro"/>
</dbReference>
<feature type="region of interest" description="Disordered" evidence="2">
    <location>
        <begin position="113"/>
        <end position="138"/>
    </location>
</feature>
<dbReference type="PROSITE" id="PS50011">
    <property type="entry name" value="PROTEIN_KINASE_DOM"/>
    <property type="match status" value="1"/>
</dbReference>
<reference evidence="4" key="1">
    <citation type="submission" date="2023-03" db="EMBL/GenBank/DDBJ databases">
        <title>Massive genome expansion in bonnet fungi (Mycena s.s.) driven by repeated elements and novel gene families across ecological guilds.</title>
        <authorList>
            <consortium name="Lawrence Berkeley National Laboratory"/>
            <person name="Harder C.B."/>
            <person name="Miyauchi S."/>
            <person name="Viragh M."/>
            <person name="Kuo A."/>
            <person name="Thoen E."/>
            <person name="Andreopoulos B."/>
            <person name="Lu D."/>
            <person name="Skrede I."/>
            <person name="Drula E."/>
            <person name="Henrissat B."/>
            <person name="Morin E."/>
            <person name="Kohler A."/>
            <person name="Barry K."/>
            <person name="LaButti K."/>
            <person name="Morin E."/>
            <person name="Salamov A."/>
            <person name="Lipzen A."/>
            <person name="Mereny Z."/>
            <person name="Hegedus B."/>
            <person name="Baldrian P."/>
            <person name="Stursova M."/>
            <person name="Weitz H."/>
            <person name="Taylor A."/>
            <person name="Grigoriev I.V."/>
            <person name="Nagy L.G."/>
            <person name="Martin F."/>
            <person name="Kauserud H."/>
        </authorList>
    </citation>
    <scope>NUCLEOTIDE SEQUENCE</scope>
    <source>
        <strain evidence="4">9144</strain>
    </source>
</reference>
<keyword evidence="5" id="KW-1185">Reference proteome</keyword>
<dbReference type="InterPro" id="IPR000719">
    <property type="entry name" value="Prot_kinase_dom"/>
</dbReference>
<dbReference type="GO" id="GO:0005524">
    <property type="term" value="F:ATP binding"/>
    <property type="evidence" value="ECO:0007669"/>
    <property type="project" value="UniProtKB-UniRule"/>
</dbReference>
<keyword evidence="4" id="KW-0418">Kinase</keyword>
<feature type="region of interest" description="Disordered" evidence="2">
    <location>
        <begin position="19"/>
        <end position="42"/>
    </location>
</feature>
<accession>A0AAD6UP21</accession>
<dbReference type="PROSITE" id="PS00107">
    <property type="entry name" value="PROTEIN_KINASE_ATP"/>
    <property type="match status" value="1"/>
</dbReference>
<evidence type="ECO:0000256" key="2">
    <source>
        <dbReference type="SAM" id="MobiDB-lite"/>
    </source>
</evidence>
<feature type="compositionally biased region" description="Polar residues" evidence="2">
    <location>
        <begin position="128"/>
        <end position="138"/>
    </location>
</feature>
<dbReference type="EMBL" id="JARJCW010000131">
    <property type="protein sequence ID" value="KAJ7191531.1"/>
    <property type="molecule type" value="Genomic_DNA"/>
</dbReference>
<feature type="domain" description="Protein kinase" evidence="3">
    <location>
        <begin position="202"/>
        <end position="477"/>
    </location>
</feature>
<dbReference type="Proteomes" id="UP001219525">
    <property type="component" value="Unassembled WGS sequence"/>
</dbReference>
<dbReference type="SUPFAM" id="SSF56112">
    <property type="entry name" value="Protein kinase-like (PK-like)"/>
    <property type="match status" value="1"/>
</dbReference>
<dbReference type="InterPro" id="IPR017441">
    <property type="entry name" value="Protein_kinase_ATP_BS"/>
</dbReference>
<sequence>MSTSQLSIAQYEHSRLQGFSSSSLLRSPHTSTGSSALDRAEHRVESNISPNISPPTGDQFQPHNNVFQPTTFRLTEVHERSPLGTTLLSPWPSPTLVHSPSPVKAPEALENIFTPLDPRGGVERRPISPTSSSTHSLCNTSGTALPSELGGLAQTSKSQLTGGNIQLEQLEGASSGEETFYGATSIPWIRGRALSGHIAHDHRSPWPIGGGVNSNIYRGKVVLPNGRRIRIAIKVIRVPDHGSDSPRAGELSKRLRREADIWTRLHHPNVLPFLGICDDERVAPHPVLISPFYKFGHVGNYVTKHPSADRDELIYGVTCGLQFLHANDIVHGGLKVQNVLVDKRGVPCICDFGISKILNCHGYTSLGVGTVPYMAPELFAAESVSTTKESDVFSWALLALEACGILTSAPLKGQQTTAFVTSQIGDALRPQRSDYDAQKVTDDHWAILERCWNFEPHQRPSIGDVLSWLPPSSHTRGV</sequence>
<name>A0AAD6UP21_9AGAR</name>
<evidence type="ECO:0000313" key="4">
    <source>
        <dbReference type="EMBL" id="KAJ7191531.1"/>
    </source>
</evidence>